<dbReference type="SUPFAM" id="SSF56935">
    <property type="entry name" value="Porins"/>
    <property type="match status" value="1"/>
</dbReference>
<reference evidence="2" key="1">
    <citation type="submission" date="2018-05" db="EMBL/GenBank/DDBJ databases">
        <authorList>
            <person name="Lanie J.A."/>
            <person name="Ng W.-L."/>
            <person name="Kazmierczak K.M."/>
            <person name="Andrzejewski T.M."/>
            <person name="Davidsen T.M."/>
            <person name="Wayne K.J."/>
            <person name="Tettelin H."/>
            <person name="Glass J.I."/>
            <person name="Rusch D."/>
            <person name="Podicherti R."/>
            <person name="Tsui H.-C.T."/>
            <person name="Winkler M.E."/>
        </authorList>
    </citation>
    <scope>NUCLEOTIDE SEQUENCE</scope>
</reference>
<feature type="non-terminal residue" evidence="2">
    <location>
        <position position="458"/>
    </location>
</feature>
<dbReference type="InterPro" id="IPR057601">
    <property type="entry name" value="Oar-like_b-barrel"/>
</dbReference>
<evidence type="ECO:0000259" key="1">
    <source>
        <dbReference type="Pfam" id="PF25183"/>
    </source>
</evidence>
<dbReference type="AlphaFoldDB" id="A0A382HXC9"/>
<evidence type="ECO:0000313" key="2">
    <source>
        <dbReference type="EMBL" id="SVB91732.1"/>
    </source>
</evidence>
<dbReference type="EMBL" id="UINC01063762">
    <property type="protein sequence ID" value="SVB91732.1"/>
    <property type="molecule type" value="Genomic_DNA"/>
</dbReference>
<feature type="domain" description="TonB-dependent transporter Oar-like beta-barrel" evidence="1">
    <location>
        <begin position="2"/>
        <end position="457"/>
    </location>
</feature>
<feature type="non-terminal residue" evidence="2">
    <location>
        <position position="1"/>
    </location>
</feature>
<name>A0A382HXC9_9ZZZZ</name>
<protein>
    <recommendedName>
        <fullName evidence="1">TonB-dependent transporter Oar-like beta-barrel domain-containing protein</fullName>
    </recommendedName>
</protein>
<sequence>IADFEAGMWSYLRFHTPIAGNDQVGTAAADFEVEKTTMYIQDKWYASDDLTLVFGFRYDKVLTPVEPHLNPKFLERNGIGNNAAFDFDLIQPRFSFNYDATSHFGDRVVEATVRGGKGLFMGRIPRVWYGNAYSRSGGKTDYNRFRSYTDYVGPMPAASVADPHFFWLGPTSNYQVRSAWYGDAQGTDPEFQAPSSWRSNVAIDILTAKGYDVTFEYNIDRVNEGVFYQDLGLTQTGTLADGRGTYTGAGDFWLSNSSQGESEAFTLMMNKTWGNLKFMTAYTNMDASDAYGLTSAQAESIYGYFNRWDGENVDSARTNFMVEHKFLASLDYTAQWIGNNDTRFSFVFVRKSGEPYSVSFDEPGYNSVTGNSRFYADYALAYVPTGASDPNVSFTSSSVADAVMAHVNSTGLRGYKGTYAPRNAFNSPWYSRLDMRITQDINVFKDHKVIVYLDLLNL</sequence>
<gene>
    <name evidence="2" type="ORF">METZ01_LOCUS244586</name>
</gene>
<dbReference type="Pfam" id="PF25183">
    <property type="entry name" value="OMP_b-brl_4"/>
    <property type="match status" value="1"/>
</dbReference>
<accession>A0A382HXC9</accession>
<organism evidence="2">
    <name type="scientific">marine metagenome</name>
    <dbReference type="NCBI Taxonomy" id="408172"/>
    <lineage>
        <taxon>unclassified sequences</taxon>
        <taxon>metagenomes</taxon>
        <taxon>ecological metagenomes</taxon>
    </lineage>
</organism>
<proteinExistence type="predicted"/>